<keyword evidence="4" id="KW-0804">Transcription</keyword>
<dbReference type="FunFam" id="2.20.25.80:FF:000007">
    <property type="entry name" value="WRKY transcription factor 22"/>
    <property type="match status" value="1"/>
</dbReference>
<protein>
    <submittedName>
        <fullName evidence="9">WRKY domain-containing protein</fullName>
    </submittedName>
</protein>
<feature type="compositionally biased region" description="Polar residues" evidence="7">
    <location>
        <begin position="154"/>
        <end position="170"/>
    </location>
</feature>
<feature type="compositionally biased region" description="Basic residues" evidence="7">
    <location>
        <begin position="172"/>
        <end position="182"/>
    </location>
</feature>
<dbReference type="EMBL" id="BDDD01001477">
    <property type="protein sequence ID" value="GAV76320.1"/>
    <property type="molecule type" value="Genomic_DNA"/>
</dbReference>
<dbReference type="GO" id="GO:0005634">
    <property type="term" value="C:nucleus"/>
    <property type="evidence" value="ECO:0007669"/>
    <property type="project" value="UniProtKB-SubCell"/>
</dbReference>
<feature type="domain" description="WRKY" evidence="8">
    <location>
        <begin position="187"/>
        <end position="253"/>
    </location>
</feature>
<comment type="similarity">
    <text evidence="6">Belongs to the WRKY group II-e family.</text>
</comment>
<comment type="subcellular location">
    <subcellularLocation>
        <location evidence="1">Nucleus</location>
    </subcellularLocation>
</comment>
<evidence type="ECO:0000256" key="4">
    <source>
        <dbReference type="ARBA" id="ARBA00023163"/>
    </source>
</evidence>
<evidence type="ECO:0000313" key="9">
    <source>
        <dbReference type="EMBL" id="GAV76320.1"/>
    </source>
</evidence>
<dbReference type="Pfam" id="PF03106">
    <property type="entry name" value="WRKY"/>
    <property type="match status" value="1"/>
</dbReference>
<feature type="region of interest" description="Disordered" evidence="7">
    <location>
        <begin position="141"/>
        <end position="182"/>
    </location>
</feature>
<reference evidence="10" key="1">
    <citation type="submission" date="2016-04" db="EMBL/GenBank/DDBJ databases">
        <title>Cephalotus genome sequencing.</title>
        <authorList>
            <person name="Fukushima K."/>
            <person name="Hasebe M."/>
            <person name="Fang X."/>
        </authorList>
    </citation>
    <scope>NUCLEOTIDE SEQUENCE [LARGE SCALE GENOMIC DNA]</scope>
    <source>
        <strain evidence="10">cv. St1</strain>
    </source>
</reference>
<proteinExistence type="inferred from homology"/>
<feature type="compositionally biased region" description="Polar residues" evidence="7">
    <location>
        <begin position="112"/>
        <end position="128"/>
    </location>
</feature>
<dbReference type="PANTHER" id="PTHR32096">
    <property type="entry name" value="WRKY TRANSCRIPTION FACTOR 30-RELATED-RELATED"/>
    <property type="match status" value="1"/>
</dbReference>
<feature type="region of interest" description="Disordered" evidence="7">
    <location>
        <begin position="244"/>
        <end position="313"/>
    </location>
</feature>
<comment type="caution">
    <text evidence="9">The sequence shown here is derived from an EMBL/GenBank/DDBJ whole genome shotgun (WGS) entry which is preliminary data.</text>
</comment>
<evidence type="ECO:0000256" key="2">
    <source>
        <dbReference type="ARBA" id="ARBA00023015"/>
    </source>
</evidence>
<evidence type="ECO:0000259" key="8">
    <source>
        <dbReference type="PROSITE" id="PS50811"/>
    </source>
</evidence>
<organism evidence="9 10">
    <name type="scientific">Cephalotus follicularis</name>
    <name type="common">Albany pitcher plant</name>
    <dbReference type="NCBI Taxonomy" id="3775"/>
    <lineage>
        <taxon>Eukaryota</taxon>
        <taxon>Viridiplantae</taxon>
        <taxon>Streptophyta</taxon>
        <taxon>Embryophyta</taxon>
        <taxon>Tracheophyta</taxon>
        <taxon>Spermatophyta</taxon>
        <taxon>Magnoliopsida</taxon>
        <taxon>eudicotyledons</taxon>
        <taxon>Gunneridae</taxon>
        <taxon>Pentapetalae</taxon>
        <taxon>rosids</taxon>
        <taxon>fabids</taxon>
        <taxon>Oxalidales</taxon>
        <taxon>Cephalotaceae</taxon>
        <taxon>Cephalotus</taxon>
    </lineage>
</organism>
<feature type="compositionally biased region" description="Low complexity" evidence="7">
    <location>
        <begin position="348"/>
        <end position="363"/>
    </location>
</feature>
<evidence type="ECO:0000256" key="1">
    <source>
        <dbReference type="ARBA" id="ARBA00004123"/>
    </source>
</evidence>
<dbReference type="Proteomes" id="UP000187406">
    <property type="component" value="Unassembled WGS sequence"/>
</dbReference>
<accession>A0A1Q3C7W6</accession>
<dbReference type="SMART" id="SM00774">
    <property type="entry name" value="WRKY"/>
    <property type="match status" value="1"/>
</dbReference>
<dbReference type="Gene3D" id="2.20.25.80">
    <property type="entry name" value="WRKY domain"/>
    <property type="match status" value="1"/>
</dbReference>
<dbReference type="InterPro" id="IPR036576">
    <property type="entry name" value="WRKY_dom_sf"/>
</dbReference>
<feature type="compositionally biased region" description="Low complexity" evidence="7">
    <location>
        <begin position="284"/>
        <end position="298"/>
    </location>
</feature>
<name>A0A1Q3C7W6_CEPFO</name>
<dbReference type="GO" id="GO:0000976">
    <property type="term" value="F:transcription cis-regulatory region binding"/>
    <property type="evidence" value="ECO:0007669"/>
    <property type="project" value="TreeGrafter"/>
</dbReference>
<keyword evidence="5" id="KW-0539">Nucleus</keyword>
<evidence type="ECO:0000256" key="5">
    <source>
        <dbReference type="ARBA" id="ARBA00023242"/>
    </source>
</evidence>
<evidence type="ECO:0000313" key="10">
    <source>
        <dbReference type="Proteomes" id="UP000187406"/>
    </source>
</evidence>
<dbReference type="STRING" id="3775.A0A1Q3C7W6"/>
<feature type="compositionally biased region" description="Low complexity" evidence="7">
    <location>
        <begin position="141"/>
        <end position="153"/>
    </location>
</feature>
<dbReference type="InterPro" id="IPR044810">
    <property type="entry name" value="WRKY_plant"/>
</dbReference>
<evidence type="ECO:0000256" key="7">
    <source>
        <dbReference type="SAM" id="MobiDB-lite"/>
    </source>
</evidence>
<dbReference type="InParanoid" id="A0A1Q3C7W6"/>
<evidence type="ECO:0000256" key="3">
    <source>
        <dbReference type="ARBA" id="ARBA00023125"/>
    </source>
</evidence>
<keyword evidence="2" id="KW-0805">Transcription regulation</keyword>
<gene>
    <name evidence="9" type="ORF">CFOL_v3_19795</name>
</gene>
<feature type="compositionally biased region" description="Low complexity" evidence="7">
    <location>
        <begin position="377"/>
        <end position="389"/>
    </location>
</feature>
<dbReference type="GO" id="GO:0003700">
    <property type="term" value="F:DNA-binding transcription factor activity"/>
    <property type="evidence" value="ECO:0007669"/>
    <property type="project" value="InterPro"/>
</dbReference>
<dbReference type="SUPFAM" id="SSF118290">
    <property type="entry name" value="WRKY DNA-binding domain"/>
    <property type="match status" value="1"/>
</dbReference>
<keyword evidence="10" id="KW-1185">Reference proteome</keyword>
<feature type="region of interest" description="Disordered" evidence="7">
    <location>
        <begin position="348"/>
        <end position="395"/>
    </location>
</feature>
<sequence length="395" mass="42758">MAEDWDLFAVVKGCTSAPNIATTNIIQNTNTTNLEDPLACLASLTFREEDDPFYFPNLAVQKRSNNDLGEPQDSYEAFLLDPTITSITTYSQGRIPSSFDSDFGGLDGIQPRSPQEQAKTSISLPFSPTSSNFVFGESGIQRKQQPQQQKPKQAGTSSVLPLRTMQSQASRPGKRKSQQKRVVCHVTEDNLSADLWAWRKYGQKPIKGSPYPRNYYRCSSSKGCAARKQVEKSNTDADIFIVTYTGDHTHPRPTHRNSLAGSTRNKVATSKDSDSAQPNIANNASCSSPLSATSLSPKTPSPAPLEEDSMNDNDKNFEEMVDEDDDLLLPNMVMNEDLLLELQELGNSSSTAGGTAAGTSSKKGGLRQRPAFGDNFSSWGPGSSATAGATAGGYC</sequence>
<evidence type="ECO:0000256" key="6">
    <source>
        <dbReference type="ARBA" id="ARBA00060761"/>
    </source>
</evidence>
<dbReference type="InterPro" id="IPR003657">
    <property type="entry name" value="WRKY_dom"/>
</dbReference>
<dbReference type="PANTHER" id="PTHR32096:SF80">
    <property type="entry name" value="WRKY TRANSCRIPTION FACTOR 27-RELATED"/>
    <property type="match status" value="1"/>
</dbReference>
<keyword evidence="3" id="KW-0238">DNA-binding</keyword>
<dbReference type="OrthoDB" id="662136at2759"/>
<feature type="compositionally biased region" description="Polar residues" evidence="7">
    <location>
        <begin position="256"/>
        <end position="268"/>
    </location>
</feature>
<dbReference type="PROSITE" id="PS50811">
    <property type="entry name" value="WRKY"/>
    <property type="match status" value="1"/>
</dbReference>
<dbReference type="AlphaFoldDB" id="A0A1Q3C7W6"/>
<feature type="region of interest" description="Disordered" evidence="7">
    <location>
        <begin position="101"/>
        <end position="128"/>
    </location>
</feature>